<accession>A0A3S5FGY8</accession>
<evidence type="ECO:0000313" key="2">
    <source>
        <dbReference type="EMBL" id="VEL41161.1"/>
    </source>
</evidence>
<dbReference type="AlphaFoldDB" id="A0A3S5FGY8"/>
<feature type="chain" id="PRO_5018744775" description="Secreted protein" evidence="1">
    <location>
        <begin position="21"/>
        <end position="113"/>
    </location>
</feature>
<proteinExistence type="predicted"/>
<evidence type="ECO:0000313" key="3">
    <source>
        <dbReference type="Proteomes" id="UP000784294"/>
    </source>
</evidence>
<dbReference type="EMBL" id="CAAALY010268142">
    <property type="protein sequence ID" value="VEL41161.1"/>
    <property type="molecule type" value="Genomic_DNA"/>
</dbReference>
<feature type="signal peptide" evidence="1">
    <location>
        <begin position="1"/>
        <end position="20"/>
    </location>
</feature>
<name>A0A3S5FGY8_9PLAT</name>
<dbReference type="Proteomes" id="UP000784294">
    <property type="component" value="Unassembled WGS sequence"/>
</dbReference>
<evidence type="ECO:0008006" key="4">
    <source>
        <dbReference type="Google" id="ProtNLM"/>
    </source>
</evidence>
<organism evidence="2 3">
    <name type="scientific">Protopolystoma xenopodis</name>
    <dbReference type="NCBI Taxonomy" id="117903"/>
    <lineage>
        <taxon>Eukaryota</taxon>
        <taxon>Metazoa</taxon>
        <taxon>Spiralia</taxon>
        <taxon>Lophotrochozoa</taxon>
        <taxon>Platyhelminthes</taxon>
        <taxon>Monogenea</taxon>
        <taxon>Polyopisthocotylea</taxon>
        <taxon>Polystomatidea</taxon>
        <taxon>Polystomatidae</taxon>
        <taxon>Protopolystoma</taxon>
    </lineage>
</organism>
<gene>
    <name evidence="2" type="ORF">PXEA_LOCUS34601</name>
</gene>
<keyword evidence="3" id="KW-1185">Reference proteome</keyword>
<evidence type="ECO:0000256" key="1">
    <source>
        <dbReference type="SAM" id="SignalP"/>
    </source>
</evidence>
<reference evidence="2" key="1">
    <citation type="submission" date="2018-11" db="EMBL/GenBank/DDBJ databases">
        <authorList>
            <consortium name="Pathogen Informatics"/>
        </authorList>
    </citation>
    <scope>NUCLEOTIDE SEQUENCE</scope>
</reference>
<sequence>MVIFLFVLLSFALLLPFLRRKPCKSRSKSPSSKQKRFVLRFTVPGCAACPHEPVALASGRLDKCAFSFVCFNDPDHVNPFNWTRQPACVSGFASSEFEAGRGQFGTCRPGAFL</sequence>
<comment type="caution">
    <text evidence="2">The sequence shown here is derived from an EMBL/GenBank/DDBJ whole genome shotgun (WGS) entry which is preliminary data.</text>
</comment>
<protein>
    <recommendedName>
        <fullName evidence="4">Secreted protein</fullName>
    </recommendedName>
</protein>
<keyword evidence="1" id="KW-0732">Signal</keyword>